<proteinExistence type="predicted"/>
<keyword evidence="3 4" id="KW-0443">Lipid metabolism</keyword>
<feature type="short sequence motif" description="GXSXG" evidence="4">
    <location>
        <begin position="39"/>
        <end position="43"/>
    </location>
</feature>
<gene>
    <name evidence="6" type="ORF">C1I89_15990</name>
</gene>
<dbReference type="InterPro" id="IPR016035">
    <property type="entry name" value="Acyl_Trfase/lysoPLipase"/>
</dbReference>
<dbReference type="GO" id="GO:0016042">
    <property type="term" value="P:lipid catabolic process"/>
    <property type="evidence" value="ECO:0007669"/>
    <property type="project" value="UniProtKB-UniRule"/>
</dbReference>
<feature type="domain" description="PNPLA" evidence="5">
    <location>
        <begin position="1"/>
        <end position="224"/>
    </location>
</feature>
<dbReference type="SUPFAM" id="SSF52151">
    <property type="entry name" value="FabD/lysophospholipase-like"/>
    <property type="match status" value="1"/>
</dbReference>
<dbReference type="InterPro" id="IPR002641">
    <property type="entry name" value="PNPLA_dom"/>
</dbReference>
<dbReference type="GO" id="GO:0016787">
    <property type="term" value="F:hydrolase activity"/>
    <property type="evidence" value="ECO:0007669"/>
    <property type="project" value="UniProtKB-UniRule"/>
</dbReference>
<evidence type="ECO:0000256" key="1">
    <source>
        <dbReference type="ARBA" id="ARBA00022801"/>
    </source>
</evidence>
<evidence type="ECO:0000256" key="3">
    <source>
        <dbReference type="ARBA" id="ARBA00023098"/>
    </source>
</evidence>
<evidence type="ECO:0000256" key="4">
    <source>
        <dbReference type="PROSITE-ProRule" id="PRU01161"/>
    </source>
</evidence>
<dbReference type="Gene3D" id="3.40.1090.10">
    <property type="entry name" value="Cytosolic phospholipase A2 catalytic domain"/>
    <property type="match status" value="1"/>
</dbReference>
<comment type="caution">
    <text evidence="4">Lacks conserved residue(s) required for the propagation of feature annotation.</text>
</comment>
<accession>A0A2N8KHX9</accession>
<dbReference type="AlphaFoldDB" id="A0A2N8KHX9"/>
<keyword evidence="1 4" id="KW-0378">Hydrolase</keyword>
<dbReference type="Proteomes" id="UP000235994">
    <property type="component" value="Unassembled WGS sequence"/>
</dbReference>
<keyword evidence="2 4" id="KW-0442">Lipid degradation</keyword>
<dbReference type="EMBL" id="POQS01000004">
    <property type="protein sequence ID" value="PND33041.1"/>
    <property type="molecule type" value="Genomic_DNA"/>
</dbReference>
<reference evidence="6 7" key="1">
    <citation type="submission" date="2018-01" db="EMBL/GenBank/DDBJ databases">
        <title>The draft genome of an aniline degradation strain ANB-1.</title>
        <authorList>
            <person name="Zhang L."/>
            <person name="Jiang J."/>
        </authorList>
    </citation>
    <scope>NUCLEOTIDE SEQUENCE [LARGE SCALE GENOMIC DNA]</scope>
    <source>
        <strain evidence="6 7">ANB-1</strain>
    </source>
</reference>
<dbReference type="InterPro" id="IPR050301">
    <property type="entry name" value="NTE"/>
</dbReference>
<dbReference type="PANTHER" id="PTHR14226">
    <property type="entry name" value="NEUROPATHY TARGET ESTERASE/SWISS CHEESE D.MELANOGASTER"/>
    <property type="match status" value="1"/>
</dbReference>
<name>A0A2N8KHX9_9BURK</name>
<evidence type="ECO:0000313" key="6">
    <source>
        <dbReference type="EMBL" id="PND33041.1"/>
    </source>
</evidence>
<dbReference type="Pfam" id="PF01734">
    <property type="entry name" value="Patatin"/>
    <property type="match status" value="1"/>
</dbReference>
<evidence type="ECO:0000256" key="2">
    <source>
        <dbReference type="ARBA" id="ARBA00022963"/>
    </source>
</evidence>
<organism evidence="6 7">
    <name type="scientific">Achromobacter pulmonis</name>
    <dbReference type="NCBI Taxonomy" id="1389932"/>
    <lineage>
        <taxon>Bacteria</taxon>
        <taxon>Pseudomonadati</taxon>
        <taxon>Pseudomonadota</taxon>
        <taxon>Betaproteobacteria</taxon>
        <taxon>Burkholderiales</taxon>
        <taxon>Alcaligenaceae</taxon>
        <taxon>Achromobacter</taxon>
    </lineage>
</organism>
<comment type="caution">
    <text evidence="6">The sequence shown here is derived from an EMBL/GenBank/DDBJ whole genome shotgun (WGS) entry which is preliminary data.</text>
</comment>
<sequence>MTGGGARAAYQVGVLSAIMELLDPDWHSRFQNPFHIICGTSAGAINAAALACRADRPHLGVRRIRRLWSSLNTDMIYRADTPGIIRTGGRWLGLLSLGWMFSGLARKRPTSLLDNSPMEALLGRVLDFQHLRANLESGALSALAITASGYTSGEHLTFYQAHTPIEPWHRYLRLAIPTPIGIDHLMASSAIPFVFPARQVQVHGKGEWCGDGSMRQLAPISPAIHLGASRVLVIGTGFRDDTHPENREDSPPYPSLAQVGGHALASIFLDGLSADVERLQRMNFLTELAGEEGVRGGVRRVEVLTITPSQSLDLMALEHLKDMPTQARALFRVLGVSSDPGRPGGGSLMSYLLFESSYTKRLIELGYADTMQRSDEVIAFFKEARA</sequence>
<feature type="active site" description="Nucleophile" evidence="4">
    <location>
        <position position="41"/>
    </location>
</feature>
<keyword evidence="7" id="KW-1185">Reference proteome</keyword>
<evidence type="ECO:0000313" key="7">
    <source>
        <dbReference type="Proteomes" id="UP000235994"/>
    </source>
</evidence>
<protein>
    <submittedName>
        <fullName evidence="6">Patatin</fullName>
    </submittedName>
</protein>
<feature type="active site" description="Proton acceptor" evidence="4">
    <location>
        <position position="211"/>
    </location>
</feature>
<dbReference type="PANTHER" id="PTHR14226:SF57">
    <property type="entry name" value="BLR7027 PROTEIN"/>
    <property type="match status" value="1"/>
</dbReference>
<evidence type="ECO:0000259" key="5">
    <source>
        <dbReference type="PROSITE" id="PS51635"/>
    </source>
</evidence>
<dbReference type="PROSITE" id="PS51635">
    <property type="entry name" value="PNPLA"/>
    <property type="match status" value="1"/>
</dbReference>